<reference evidence="3" key="2">
    <citation type="submission" date="2021-04" db="EMBL/GenBank/DDBJ databases">
        <authorList>
            <person name="Gilroy R."/>
        </authorList>
    </citation>
    <scope>NUCLEOTIDE SEQUENCE</scope>
    <source>
        <strain evidence="3">A5-1222</strain>
    </source>
</reference>
<feature type="coiled-coil region" evidence="1">
    <location>
        <begin position="138"/>
        <end position="165"/>
    </location>
</feature>
<organism evidence="3 4">
    <name type="scientific">Candidatus Ureaplasma intestinipullorum</name>
    <dbReference type="NCBI Taxonomy" id="2838770"/>
    <lineage>
        <taxon>Bacteria</taxon>
        <taxon>Bacillati</taxon>
        <taxon>Mycoplasmatota</taxon>
        <taxon>Mycoplasmoidales</taxon>
        <taxon>Mycoplasmoidaceae</taxon>
        <taxon>Ureaplasma</taxon>
    </lineage>
</organism>
<protein>
    <submittedName>
        <fullName evidence="3">Uncharacterized protein</fullName>
    </submittedName>
</protein>
<evidence type="ECO:0000256" key="2">
    <source>
        <dbReference type="SAM" id="Phobius"/>
    </source>
</evidence>
<evidence type="ECO:0000313" key="3">
    <source>
        <dbReference type="EMBL" id="MBU3831020.1"/>
    </source>
</evidence>
<dbReference type="EMBL" id="JAHLFM010000040">
    <property type="protein sequence ID" value="MBU3831020.1"/>
    <property type="molecule type" value="Genomic_DNA"/>
</dbReference>
<sequence>MNYNKRYKNFKEYRKTIQQNNNWWHGWKSLGLSEYTISVLDNNFDELKNLFIKTQYVVPQNISIENINDIEEIKIIKPVIEEINEKYKQSNIQISDVKKSLDFLMPNWFSKNDEHPSLFINNAFLVDKDGYKYLKTLIENLTIINHNTQYEYNDLENEKDAKNNLPNFKELTKIKDKWFTRIKAANPKKLKIINFSILGSLLSLIILFIILMCCL</sequence>
<gene>
    <name evidence="3" type="ORF">H9897_02600</name>
</gene>
<dbReference type="AlphaFoldDB" id="A0A9E2NWB0"/>
<name>A0A9E2NWB0_9BACT</name>
<accession>A0A9E2NWB0</accession>
<reference evidence="3" key="1">
    <citation type="journal article" date="2021" name="PeerJ">
        <title>Extensive microbial diversity within the chicken gut microbiome revealed by metagenomics and culture.</title>
        <authorList>
            <person name="Gilroy R."/>
            <person name="Ravi A."/>
            <person name="Getino M."/>
            <person name="Pursley I."/>
            <person name="Horton D.L."/>
            <person name="Alikhan N.F."/>
            <person name="Baker D."/>
            <person name="Gharbi K."/>
            <person name="Hall N."/>
            <person name="Watson M."/>
            <person name="Adriaenssens E.M."/>
            <person name="Foster-Nyarko E."/>
            <person name="Jarju S."/>
            <person name="Secka A."/>
            <person name="Antonio M."/>
            <person name="Oren A."/>
            <person name="Chaudhuri R.R."/>
            <person name="La Ragione R."/>
            <person name="Hildebrand F."/>
            <person name="Pallen M.J."/>
        </authorList>
    </citation>
    <scope>NUCLEOTIDE SEQUENCE</scope>
    <source>
        <strain evidence="3">A5-1222</strain>
    </source>
</reference>
<feature type="transmembrane region" description="Helical" evidence="2">
    <location>
        <begin position="192"/>
        <end position="212"/>
    </location>
</feature>
<proteinExistence type="predicted"/>
<keyword evidence="2" id="KW-0472">Membrane</keyword>
<keyword evidence="2" id="KW-0812">Transmembrane</keyword>
<dbReference type="Proteomes" id="UP000824247">
    <property type="component" value="Unassembled WGS sequence"/>
</dbReference>
<comment type="caution">
    <text evidence="3">The sequence shown here is derived from an EMBL/GenBank/DDBJ whole genome shotgun (WGS) entry which is preliminary data.</text>
</comment>
<evidence type="ECO:0000313" key="4">
    <source>
        <dbReference type="Proteomes" id="UP000824247"/>
    </source>
</evidence>
<keyword evidence="1" id="KW-0175">Coiled coil</keyword>
<keyword evidence="2" id="KW-1133">Transmembrane helix</keyword>
<evidence type="ECO:0000256" key="1">
    <source>
        <dbReference type="SAM" id="Coils"/>
    </source>
</evidence>